<keyword evidence="4" id="KW-1185">Reference proteome</keyword>
<gene>
    <name evidence="3" type="ORF">SAMN05444266_106320</name>
</gene>
<feature type="chain" id="PRO_5011980210" evidence="2">
    <location>
        <begin position="22"/>
        <end position="106"/>
    </location>
</feature>
<sequence length="106" mass="11596">MKLTAILIPAIVLGMSVSVVAQDKPKKEKKADHGHLHQDSTGMKHRPAGQMRRDSTGAKHHPPKGEFRRDTTGMKHQGPRGDMRRDSAAVKRGRPGGKGDFKQVGN</sequence>
<feature type="region of interest" description="Disordered" evidence="1">
    <location>
        <begin position="23"/>
        <end position="106"/>
    </location>
</feature>
<protein>
    <submittedName>
        <fullName evidence="3">Uncharacterized protein</fullName>
    </submittedName>
</protein>
<feature type="compositionally biased region" description="Basic and acidic residues" evidence="1">
    <location>
        <begin position="23"/>
        <end position="38"/>
    </location>
</feature>
<feature type="signal peptide" evidence="2">
    <location>
        <begin position="1"/>
        <end position="21"/>
    </location>
</feature>
<dbReference type="RefSeq" id="WP_073083451.1">
    <property type="nucleotide sequence ID" value="NZ_FRBL01000006.1"/>
</dbReference>
<reference evidence="3 4" key="1">
    <citation type="submission" date="2016-11" db="EMBL/GenBank/DDBJ databases">
        <authorList>
            <person name="Jaros S."/>
            <person name="Januszkiewicz K."/>
            <person name="Wedrychowicz H."/>
        </authorList>
    </citation>
    <scope>NUCLEOTIDE SEQUENCE [LARGE SCALE GENOMIC DNA]</scope>
    <source>
        <strain evidence="3 4">DSM 27406</strain>
    </source>
</reference>
<keyword evidence="2" id="KW-0732">Signal</keyword>
<dbReference type="Proteomes" id="UP000184420">
    <property type="component" value="Unassembled WGS sequence"/>
</dbReference>
<dbReference type="AlphaFoldDB" id="A0A1M7FY35"/>
<dbReference type="EMBL" id="FRBL01000006">
    <property type="protein sequence ID" value="SHM08880.1"/>
    <property type="molecule type" value="Genomic_DNA"/>
</dbReference>
<evidence type="ECO:0000256" key="1">
    <source>
        <dbReference type="SAM" id="MobiDB-lite"/>
    </source>
</evidence>
<feature type="compositionally biased region" description="Basic and acidic residues" evidence="1">
    <location>
        <begin position="51"/>
        <end position="89"/>
    </location>
</feature>
<proteinExistence type="predicted"/>
<evidence type="ECO:0000256" key="2">
    <source>
        <dbReference type="SAM" id="SignalP"/>
    </source>
</evidence>
<name>A0A1M7FY35_9BACT</name>
<evidence type="ECO:0000313" key="4">
    <source>
        <dbReference type="Proteomes" id="UP000184420"/>
    </source>
</evidence>
<evidence type="ECO:0000313" key="3">
    <source>
        <dbReference type="EMBL" id="SHM08880.1"/>
    </source>
</evidence>
<accession>A0A1M7FY35</accession>
<organism evidence="3 4">
    <name type="scientific">Chitinophaga jiangningensis</name>
    <dbReference type="NCBI Taxonomy" id="1419482"/>
    <lineage>
        <taxon>Bacteria</taxon>
        <taxon>Pseudomonadati</taxon>
        <taxon>Bacteroidota</taxon>
        <taxon>Chitinophagia</taxon>
        <taxon>Chitinophagales</taxon>
        <taxon>Chitinophagaceae</taxon>
        <taxon>Chitinophaga</taxon>
    </lineage>
</organism>
<feature type="compositionally biased region" description="Basic and acidic residues" evidence="1">
    <location>
        <begin position="97"/>
        <end position="106"/>
    </location>
</feature>